<dbReference type="InterPro" id="IPR004384">
    <property type="entry name" value="RNA_MeTrfase_TrmJ/LasT"/>
</dbReference>
<evidence type="ECO:0000313" key="7">
    <source>
        <dbReference type="Proteomes" id="UP000006546"/>
    </source>
</evidence>
<dbReference type="RefSeq" id="WP_013759360.1">
    <property type="nucleotide sequence ID" value="NC_015500.1"/>
</dbReference>
<feature type="domain" description="tRNA/rRNA methyltransferase SpoU type" evidence="5">
    <location>
        <begin position="6"/>
        <end position="154"/>
    </location>
</feature>
<evidence type="ECO:0000256" key="2">
    <source>
        <dbReference type="ARBA" id="ARBA00022603"/>
    </source>
</evidence>
<evidence type="ECO:0000256" key="4">
    <source>
        <dbReference type="ARBA" id="ARBA00022691"/>
    </source>
</evidence>
<reference evidence="7" key="1">
    <citation type="submission" date="2011-04" db="EMBL/GenBank/DDBJ databases">
        <title>The complete genome of Treponema brennaborense DSM 12168.</title>
        <authorList>
            <person name="Lucas S."/>
            <person name="Han J."/>
            <person name="Lapidus A."/>
            <person name="Bruce D."/>
            <person name="Goodwin L."/>
            <person name="Pitluck S."/>
            <person name="Peters L."/>
            <person name="Kyrpides N."/>
            <person name="Mavromatis K."/>
            <person name="Ivanova N."/>
            <person name="Mikhailova N."/>
            <person name="Pagani I."/>
            <person name="Teshima H."/>
            <person name="Detter J.C."/>
            <person name="Tapia R."/>
            <person name="Han C."/>
            <person name="Land M."/>
            <person name="Hauser L."/>
            <person name="Markowitz V."/>
            <person name="Cheng J.-F."/>
            <person name="Hugenholtz P."/>
            <person name="Woyke T."/>
            <person name="Wu D."/>
            <person name="Gronow S."/>
            <person name="Wellnitz S."/>
            <person name="Brambilla E."/>
            <person name="Klenk H.-P."/>
            <person name="Eisen J.A."/>
        </authorList>
    </citation>
    <scope>NUCLEOTIDE SEQUENCE [LARGE SCALE GENOMIC DNA]</scope>
    <source>
        <strain evidence="7">DSM 12168 / CIP 105900 / DD5/3</strain>
    </source>
</reference>
<proteinExistence type="inferred from homology"/>
<dbReference type="OrthoDB" id="9806346at2"/>
<dbReference type="SUPFAM" id="SSF75217">
    <property type="entry name" value="alpha/beta knot"/>
    <property type="match status" value="1"/>
</dbReference>
<protein>
    <submittedName>
        <fullName evidence="6">tRNA/rRNA methyltransferase (SpoU)</fullName>
    </submittedName>
</protein>
<dbReference type="HOGENOM" id="CLU_056931_0_1_12"/>
<dbReference type="GO" id="GO:0005829">
    <property type="term" value="C:cytosol"/>
    <property type="evidence" value="ECO:0007669"/>
    <property type="project" value="TreeGrafter"/>
</dbReference>
<comment type="similarity">
    <text evidence="1">Belongs to the class IV-like SAM-binding methyltransferase superfamily. RNA methyltransferase TrmH family.</text>
</comment>
<dbReference type="PIRSF" id="PIRSF004808">
    <property type="entry name" value="LasT"/>
    <property type="match status" value="1"/>
</dbReference>
<keyword evidence="4" id="KW-0949">S-adenosyl-L-methionine</keyword>
<dbReference type="GO" id="GO:0008173">
    <property type="term" value="F:RNA methyltransferase activity"/>
    <property type="evidence" value="ECO:0007669"/>
    <property type="project" value="InterPro"/>
</dbReference>
<dbReference type="STRING" id="906968.Trebr_2250"/>
<dbReference type="InterPro" id="IPR001537">
    <property type="entry name" value="SpoU_MeTrfase"/>
</dbReference>
<dbReference type="PANTHER" id="PTHR42786:SF2">
    <property type="entry name" value="TRNA (CYTIDINE_URIDINE-2'-O-)-METHYLTRANSFERASE TRMJ"/>
    <property type="match status" value="1"/>
</dbReference>
<organism evidence="6 7">
    <name type="scientific">Treponema brennaborense (strain DSM 12168 / CIP 105900 / DD5/3)</name>
    <dbReference type="NCBI Taxonomy" id="906968"/>
    <lineage>
        <taxon>Bacteria</taxon>
        <taxon>Pseudomonadati</taxon>
        <taxon>Spirochaetota</taxon>
        <taxon>Spirochaetia</taxon>
        <taxon>Spirochaetales</taxon>
        <taxon>Treponemataceae</taxon>
        <taxon>Treponema</taxon>
    </lineage>
</organism>
<dbReference type="Gene3D" id="3.40.1280.10">
    <property type="match status" value="1"/>
</dbReference>
<dbReference type="CDD" id="cd18093">
    <property type="entry name" value="SpoU-like_TrmJ"/>
    <property type="match status" value="1"/>
</dbReference>
<dbReference type="GO" id="GO:0003723">
    <property type="term" value="F:RNA binding"/>
    <property type="evidence" value="ECO:0007669"/>
    <property type="project" value="InterPro"/>
</dbReference>
<evidence type="ECO:0000313" key="6">
    <source>
        <dbReference type="EMBL" id="AEE17659.1"/>
    </source>
</evidence>
<evidence type="ECO:0000259" key="5">
    <source>
        <dbReference type="Pfam" id="PF00588"/>
    </source>
</evidence>
<keyword evidence="3" id="KW-0808">Transferase</keyword>
<gene>
    <name evidence="6" type="ordered locus">Trebr_2250</name>
</gene>
<dbReference type="Proteomes" id="UP000006546">
    <property type="component" value="Chromosome"/>
</dbReference>
<dbReference type="InterPro" id="IPR029028">
    <property type="entry name" value="Alpha/beta_knot_MTases"/>
</dbReference>
<dbReference type="AlphaFoldDB" id="F4LL85"/>
<keyword evidence="2 6" id="KW-0489">Methyltransferase</keyword>
<sequence length="251" mass="27449">MDLSRICIVLAHPEESRNVGAVCRAMANSGMKKLRIVGKKQDYDDERVRILAIHAAGIWERAEFFETITQATADCPLSAGTTRRKGKKRKNMLLLPEEFARQAAAVPGAAVVFGNERTGLTDEELAECTVGVTIPSHESFASLNLSHAVQIICYTLFRAARTRSPGYTPVPLDRLDAAVGTIADDLRKIGFFSVTGRADMERFWRSILARAALSEGECRYIEKIFDKAAGLASKNGASEPADQKAELNTTC</sequence>
<evidence type="ECO:0000256" key="3">
    <source>
        <dbReference type="ARBA" id="ARBA00022679"/>
    </source>
</evidence>
<dbReference type="Pfam" id="PF00588">
    <property type="entry name" value="SpoU_methylase"/>
    <property type="match status" value="1"/>
</dbReference>
<dbReference type="eggNOG" id="COG0565">
    <property type="taxonomic scope" value="Bacteria"/>
</dbReference>
<keyword evidence="7" id="KW-1185">Reference proteome</keyword>
<dbReference type="EMBL" id="CP002696">
    <property type="protein sequence ID" value="AEE17659.1"/>
    <property type="molecule type" value="Genomic_DNA"/>
</dbReference>
<dbReference type="GO" id="GO:0002128">
    <property type="term" value="P:tRNA nucleoside ribose methylation"/>
    <property type="evidence" value="ECO:0007669"/>
    <property type="project" value="TreeGrafter"/>
</dbReference>
<dbReference type="InterPro" id="IPR029026">
    <property type="entry name" value="tRNA_m1G_MTases_N"/>
</dbReference>
<dbReference type="KEGG" id="tbe:Trebr_2250"/>
<name>F4LL85_TREBD</name>
<evidence type="ECO:0000256" key="1">
    <source>
        <dbReference type="ARBA" id="ARBA00007228"/>
    </source>
</evidence>
<accession>F4LL85</accession>
<dbReference type="PANTHER" id="PTHR42786">
    <property type="entry name" value="TRNA/RRNA METHYLTRANSFERASE"/>
    <property type="match status" value="1"/>
</dbReference>